<evidence type="ECO:0000313" key="1">
    <source>
        <dbReference type="EMBL" id="TQS40645.1"/>
    </source>
</evidence>
<keyword evidence="2" id="KW-1185">Reference proteome</keyword>
<accession>A0A545AIY0</accession>
<protein>
    <submittedName>
        <fullName evidence="1">Uncharacterized protein</fullName>
    </submittedName>
</protein>
<dbReference type="AlphaFoldDB" id="A0A545AIY0"/>
<dbReference type="InParanoid" id="A0A545AIY0"/>
<dbReference type="EMBL" id="VIRS01000036">
    <property type="protein sequence ID" value="TQS40645.1"/>
    <property type="molecule type" value="Genomic_DNA"/>
</dbReference>
<gene>
    <name evidence="1" type="ORF">FL583_33510</name>
</gene>
<organism evidence="1 2">
    <name type="scientific">Cryptosporangium phraense</name>
    <dbReference type="NCBI Taxonomy" id="2593070"/>
    <lineage>
        <taxon>Bacteria</taxon>
        <taxon>Bacillati</taxon>
        <taxon>Actinomycetota</taxon>
        <taxon>Actinomycetes</taxon>
        <taxon>Cryptosporangiales</taxon>
        <taxon>Cryptosporangiaceae</taxon>
        <taxon>Cryptosporangium</taxon>
    </lineage>
</organism>
<dbReference type="OrthoDB" id="3375894at2"/>
<name>A0A545AIY0_9ACTN</name>
<proteinExistence type="predicted"/>
<dbReference type="RefSeq" id="WP_142708906.1">
    <property type="nucleotide sequence ID" value="NZ_VIRS01000036.1"/>
</dbReference>
<dbReference type="Proteomes" id="UP000317982">
    <property type="component" value="Unassembled WGS sequence"/>
</dbReference>
<evidence type="ECO:0000313" key="2">
    <source>
        <dbReference type="Proteomes" id="UP000317982"/>
    </source>
</evidence>
<comment type="caution">
    <text evidence="1">The sequence shown here is derived from an EMBL/GenBank/DDBJ whole genome shotgun (WGS) entry which is preliminary data.</text>
</comment>
<reference evidence="1 2" key="1">
    <citation type="submission" date="2019-07" db="EMBL/GenBank/DDBJ databases">
        <title>Cryptosporangium phraense sp. nov., isolated from plant litter.</title>
        <authorList>
            <person name="Suriyachadkun C."/>
        </authorList>
    </citation>
    <scope>NUCLEOTIDE SEQUENCE [LARGE SCALE GENOMIC DNA]</scope>
    <source>
        <strain evidence="1 2">A-T 5661</strain>
    </source>
</reference>
<sequence length="375" mass="39397">MPAIVDRAWIARTLTQLAGDRHRVADALFALDTADNGLAYLRTAELAGATRELWERLAPRLDALWGAFRAFCGALDAAGPPDAARPGRSPLTAVSALLFAPIADEDVPAGLRSTDLVDVGPWLTEECRQVTAVVAEVATRLTEVTALTSLQTRLDAAQRAVGAGDSTAALRRLARRAEADPIGTDLTDPGAAAVVAAATDRLDELTRLAAARAGYPGRIAALGEALERLAAAEEAVTAANARATAKIRDPRLPAGDALTGRLSARLGALDRIRGTALDQALPDLEQAVAAAHDAARDRRAFADGLIERREELRGRLEAYRMKAVRSGLGERADVLSAYDDAHALLWTAPCDLAAATRAVVAYQRSLRPSSGGGTA</sequence>